<keyword evidence="9" id="KW-0119">Carbohydrate metabolism</keyword>
<accession>A0A8H3HK24</accession>
<evidence type="ECO:0000256" key="2">
    <source>
        <dbReference type="ARBA" id="ARBA00004609"/>
    </source>
</evidence>
<evidence type="ECO:0000256" key="10">
    <source>
        <dbReference type="ARBA" id="ARBA00023288"/>
    </source>
</evidence>
<name>A0A8H3HK24_9AGAM</name>
<dbReference type="GO" id="GO:0016810">
    <property type="term" value="F:hydrolase activity, acting on carbon-nitrogen (but not peptide) bonds"/>
    <property type="evidence" value="ECO:0007669"/>
    <property type="project" value="InterPro"/>
</dbReference>
<dbReference type="Gene3D" id="3.20.20.370">
    <property type="entry name" value="Glycoside hydrolase/deacetylase"/>
    <property type="match status" value="1"/>
</dbReference>
<feature type="transmembrane region" description="Helical" evidence="12">
    <location>
        <begin position="7"/>
        <end position="25"/>
    </location>
</feature>
<evidence type="ECO:0000256" key="12">
    <source>
        <dbReference type="SAM" id="Phobius"/>
    </source>
</evidence>
<keyword evidence="7" id="KW-0378">Hydrolase</keyword>
<dbReference type="Pfam" id="PF01522">
    <property type="entry name" value="Polysacc_deac_1"/>
    <property type="match status" value="1"/>
</dbReference>
<keyword evidence="11" id="KW-0961">Cell wall biogenesis/degradation</keyword>
<reference evidence="14" key="1">
    <citation type="submission" date="2021-01" db="EMBL/GenBank/DDBJ databases">
        <authorList>
            <person name="Kaushik A."/>
        </authorList>
    </citation>
    <scope>NUCLEOTIDE SEQUENCE</scope>
    <source>
        <strain evidence="14">AG6-10EEA</strain>
    </source>
</reference>
<keyword evidence="12" id="KW-1133">Transmembrane helix</keyword>
<keyword evidence="10" id="KW-0449">Lipoprotein</keyword>
<dbReference type="GO" id="GO:0046872">
    <property type="term" value="F:metal ion binding"/>
    <property type="evidence" value="ECO:0007669"/>
    <property type="project" value="UniProtKB-KW"/>
</dbReference>
<proteinExistence type="predicted"/>
<sequence>MHRGCSLLFASPLSLSFIFSLVLWFNMCLSFTRLITVAVALSVAAGVLAVPLDAPELAVRAPAQVITKCTKAKTVALTFDDGPYVNNKKLVDLLNSNGAKGTFFFNGNNYGCIYDSANAARVKYAYDQGHQVASHTWSHAHLASLSGSALTNEFAKTDTAIKKITGAVPAFMRHVDPRMASTMTKSWKSQDPGDKKLHLIVIWDFDSGDSTGASASQSKNDYKNLVAKNPNNVLTLNHETYATTVNDVIPYAIQQFKAKGYKMVTVAECLGQSPYKSTGSPSPRDSTWTC</sequence>
<evidence type="ECO:0000256" key="9">
    <source>
        <dbReference type="ARBA" id="ARBA00023277"/>
    </source>
</evidence>
<keyword evidence="6" id="KW-0732">Signal</keyword>
<dbReference type="PROSITE" id="PS51677">
    <property type="entry name" value="NODB"/>
    <property type="match status" value="1"/>
</dbReference>
<keyword evidence="12" id="KW-0812">Transmembrane</keyword>
<dbReference type="InterPro" id="IPR002509">
    <property type="entry name" value="NODB_dom"/>
</dbReference>
<dbReference type="GO" id="GO:0071555">
    <property type="term" value="P:cell wall organization"/>
    <property type="evidence" value="ECO:0007669"/>
    <property type="project" value="UniProtKB-KW"/>
</dbReference>
<evidence type="ECO:0000256" key="1">
    <source>
        <dbReference type="ARBA" id="ARBA00001941"/>
    </source>
</evidence>
<dbReference type="Proteomes" id="UP000663853">
    <property type="component" value="Unassembled WGS sequence"/>
</dbReference>
<keyword evidence="8 12" id="KW-0472">Membrane</keyword>
<evidence type="ECO:0000256" key="8">
    <source>
        <dbReference type="ARBA" id="ARBA00023136"/>
    </source>
</evidence>
<dbReference type="PANTHER" id="PTHR46471:SF2">
    <property type="entry name" value="CHITIN DEACETYLASE-RELATED"/>
    <property type="match status" value="1"/>
</dbReference>
<protein>
    <recommendedName>
        <fullName evidence="13">NodB homology domain-containing protein</fullName>
    </recommendedName>
</protein>
<gene>
    <name evidence="14" type="ORF">RDB_LOCUS153246</name>
</gene>
<keyword evidence="4" id="KW-0336">GPI-anchor</keyword>
<dbReference type="AlphaFoldDB" id="A0A8H3HK24"/>
<dbReference type="PANTHER" id="PTHR46471">
    <property type="entry name" value="CHITIN DEACETYLASE"/>
    <property type="match status" value="1"/>
</dbReference>
<comment type="subcellular location">
    <subcellularLocation>
        <location evidence="2">Cell membrane</location>
        <topology evidence="2">Lipid-anchor</topology>
        <topology evidence="2">GPI-anchor</topology>
    </subcellularLocation>
</comment>
<evidence type="ECO:0000313" key="15">
    <source>
        <dbReference type="Proteomes" id="UP000663853"/>
    </source>
</evidence>
<dbReference type="GO" id="GO:0005975">
    <property type="term" value="P:carbohydrate metabolic process"/>
    <property type="evidence" value="ECO:0007669"/>
    <property type="project" value="InterPro"/>
</dbReference>
<keyword evidence="5" id="KW-0479">Metal-binding</keyword>
<dbReference type="InterPro" id="IPR011330">
    <property type="entry name" value="Glyco_hydro/deAcase_b/a-brl"/>
</dbReference>
<keyword evidence="4" id="KW-0325">Glycoprotein</keyword>
<evidence type="ECO:0000259" key="13">
    <source>
        <dbReference type="PROSITE" id="PS51677"/>
    </source>
</evidence>
<feature type="domain" description="NodB homology" evidence="13">
    <location>
        <begin position="73"/>
        <end position="264"/>
    </location>
</feature>
<comment type="caution">
    <text evidence="14">The sequence shown here is derived from an EMBL/GenBank/DDBJ whole genome shotgun (WGS) entry which is preliminary data.</text>
</comment>
<dbReference type="GO" id="GO:0005886">
    <property type="term" value="C:plasma membrane"/>
    <property type="evidence" value="ECO:0007669"/>
    <property type="project" value="UniProtKB-SubCell"/>
</dbReference>
<dbReference type="GO" id="GO:0098552">
    <property type="term" value="C:side of membrane"/>
    <property type="evidence" value="ECO:0007669"/>
    <property type="project" value="UniProtKB-KW"/>
</dbReference>
<keyword evidence="3" id="KW-1003">Cell membrane</keyword>
<evidence type="ECO:0000256" key="6">
    <source>
        <dbReference type="ARBA" id="ARBA00022729"/>
    </source>
</evidence>
<evidence type="ECO:0000313" key="14">
    <source>
        <dbReference type="EMBL" id="CAE6523291.1"/>
    </source>
</evidence>
<dbReference type="SUPFAM" id="SSF88713">
    <property type="entry name" value="Glycoside hydrolase/deacetylase"/>
    <property type="match status" value="1"/>
</dbReference>
<dbReference type="EMBL" id="CAJMXA010003889">
    <property type="protein sequence ID" value="CAE6523291.1"/>
    <property type="molecule type" value="Genomic_DNA"/>
</dbReference>
<evidence type="ECO:0000256" key="11">
    <source>
        <dbReference type="ARBA" id="ARBA00023316"/>
    </source>
</evidence>
<evidence type="ECO:0000256" key="7">
    <source>
        <dbReference type="ARBA" id="ARBA00022801"/>
    </source>
</evidence>
<evidence type="ECO:0000256" key="4">
    <source>
        <dbReference type="ARBA" id="ARBA00022622"/>
    </source>
</evidence>
<evidence type="ECO:0000256" key="5">
    <source>
        <dbReference type="ARBA" id="ARBA00022723"/>
    </source>
</evidence>
<evidence type="ECO:0000256" key="3">
    <source>
        <dbReference type="ARBA" id="ARBA00022475"/>
    </source>
</evidence>
<comment type="cofactor">
    <cofactor evidence="1">
        <name>Co(2+)</name>
        <dbReference type="ChEBI" id="CHEBI:48828"/>
    </cofactor>
</comment>
<organism evidence="14 15">
    <name type="scientific">Rhizoctonia solani</name>
    <dbReference type="NCBI Taxonomy" id="456999"/>
    <lineage>
        <taxon>Eukaryota</taxon>
        <taxon>Fungi</taxon>
        <taxon>Dikarya</taxon>
        <taxon>Basidiomycota</taxon>
        <taxon>Agaricomycotina</taxon>
        <taxon>Agaricomycetes</taxon>
        <taxon>Cantharellales</taxon>
        <taxon>Ceratobasidiaceae</taxon>
        <taxon>Rhizoctonia</taxon>
    </lineage>
</organism>